<evidence type="ECO:0000313" key="2">
    <source>
        <dbReference type="EMBL" id="GAI76034.1"/>
    </source>
</evidence>
<keyword evidence="1" id="KW-0812">Transmembrane</keyword>
<dbReference type="EMBL" id="BARW01010418">
    <property type="protein sequence ID" value="GAI76034.1"/>
    <property type="molecule type" value="Genomic_DNA"/>
</dbReference>
<dbReference type="AlphaFoldDB" id="X1T7S4"/>
<accession>X1T7S4</accession>
<sequence length="92" mass="10682">MFFIIGVYLAYGRIKRKKQGLPEDDELSRKVAQKAAAISYYLSLFLWLVLIYIQSHVIINIKWLFSTGMIGMAIIFVISWVIINNRGIKDEK</sequence>
<evidence type="ECO:0000256" key="1">
    <source>
        <dbReference type="SAM" id="Phobius"/>
    </source>
</evidence>
<reference evidence="2" key="1">
    <citation type="journal article" date="2014" name="Front. Microbiol.">
        <title>High frequency of phylogenetically diverse reductive dehalogenase-homologous genes in deep subseafloor sedimentary metagenomes.</title>
        <authorList>
            <person name="Kawai M."/>
            <person name="Futagami T."/>
            <person name="Toyoda A."/>
            <person name="Takaki Y."/>
            <person name="Nishi S."/>
            <person name="Hori S."/>
            <person name="Arai W."/>
            <person name="Tsubouchi T."/>
            <person name="Morono Y."/>
            <person name="Uchiyama I."/>
            <person name="Ito T."/>
            <person name="Fujiyama A."/>
            <person name="Inagaki F."/>
            <person name="Takami H."/>
        </authorList>
    </citation>
    <scope>NUCLEOTIDE SEQUENCE</scope>
    <source>
        <strain evidence="2">Expedition CK06-06</strain>
    </source>
</reference>
<keyword evidence="1" id="KW-0472">Membrane</keyword>
<evidence type="ECO:0008006" key="3">
    <source>
        <dbReference type="Google" id="ProtNLM"/>
    </source>
</evidence>
<gene>
    <name evidence="2" type="ORF">S12H4_20524</name>
</gene>
<name>X1T7S4_9ZZZZ</name>
<keyword evidence="1" id="KW-1133">Transmembrane helix</keyword>
<protein>
    <recommendedName>
        <fullName evidence="3">DUF2178 domain-containing protein</fullName>
    </recommendedName>
</protein>
<organism evidence="2">
    <name type="scientific">marine sediment metagenome</name>
    <dbReference type="NCBI Taxonomy" id="412755"/>
    <lineage>
        <taxon>unclassified sequences</taxon>
        <taxon>metagenomes</taxon>
        <taxon>ecological metagenomes</taxon>
    </lineage>
</organism>
<proteinExistence type="predicted"/>
<comment type="caution">
    <text evidence="2">The sequence shown here is derived from an EMBL/GenBank/DDBJ whole genome shotgun (WGS) entry which is preliminary data.</text>
</comment>
<feature type="transmembrane region" description="Helical" evidence="1">
    <location>
        <begin position="38"/>
        <end position="57"/>
    </location>
</feature>
<feature type="transmembrane region" description="Helical" evidence="1">
    <location>
        <begin position="63"/>
        <end position="83"/>
    </location>
</feature>